<dbReference type="EMBL" id="NBXA01000021">
    <property type="protein sequence ID" value="RFA12651.1"/>
    <property type="molecule type" value="Genomic_DNA"/>
</dbReference>
<accession>A0A3E0VSG0</accession>
<dbReference type="InterPro" id="IPR023346">
    <property type="entry name" value="Lysozyme-like_dom_sf"/>
</dbReference>
<reference evidence="2 3" key="1">
    <citation type="submission" date="2017-04" db="EMBL/GenBank/DDBJ databases">
        <title>Comparative genome analysis of Subtercola boreus.</title>
        <authorList>
            <person name="Cho Y.-J."/>
            <person name="Cho A."/>
            <person name="Kim O.-S."/>
            <person name="Lee J.-I."/>
        </authorList>
    </citation>
    <scope>NUCLEOTIDE SEQUENCE [LARGE SCALE GENOMIC DNA]</scope>
    <source>
        <strain evidence="2 3">P27444</strain>
    </source>
</reference>
<dbReference type="InterPro" id="IPR043426">
    <property type="entry name" value="MltB-like"/>
</dbReference>
<evidence type="ECO:0000259" key="1">
    <source>
        <dbReference type="Pfam" id="PF13406"/>
    </source>
</evidence>
<name>A0A3E0VSG0_9MICO</name>
<dbReference type="Proteomes" id="UP000256709">
    <property type="component" value="Unassembled WGS sequence"/>
</dbReference>
<evidence type="ECO:0000313" key="2">
    <source>
        <dbReference type="EMBL" id="RFA12651.1"/>
    </source>
</evidence>
<dbReference type="PANTHER" id="PTHR30163">
    <property type="entry name" value="MEMBRANE-BOUND LYTIC MUREIN TRANSGLYCOSYLASE B"/>
    <property type="match status" value="1"/>
</dbReference>
<comment type="caution">
    <text evidence="2">The sequence shown here is derived from an EMBL/GenBank/DDBJ whole genome shotgun (WGS) entry which is preliminary data.</text>
</comment>
<dbReference type="GO" id="GO:0008933">
    <property type="term" value="F:peptidoglycan lytic transglycosylase activity"/>
    <property type="evidence" value="ECO:0007669"/>
    <property type="project" value="TreeGrafter"/>
</dbReference>
<dbReference type="PANTHER" id="PTHR30163:SF8">
    <property type="entry name" value="LYTIC MUREIN TRANSGLYCOSYLASE"/>
    <property type="match status" value="1"/>
</dbReference>
<protein>
    <recommendedName>
        <fullName evidence="1">Transglycosylase SLT domain-containing protein</fullName>
    </recommendedName>
</protein>
<dbReference type="Pfam" id="PF13406">
    <property type="entry name" value="SLT_2"/>
    <property type="match status" value="1"/>
</dbReference>
<sequence length="269" mass="26364">MRTTLVIAGASVGVLAVLVAGVFAAGPLGDAIRQAVVSAEGGTAPDAQTDVELPPLSTAVAALPDAAGASGSLPGLAGNTDVAWATRMADATNVSVRAIQSYAGVALAKQAENPGCHLGWNTLAAVGSVESGNGTHGGSSIAADGQVSPPIYGIALDGVGVTNIPDSDGGAIDGDPSIDRAAGPMQLIPEAWRNWGTDGSGDGVADPQNFDDSVLATANYLCHAGGDLSTLAGWERAIAAYNDATPYALKVSSAAVTFAATAARADAAG</sequence>
<gene>
    <name evidence="2" type="ORF">B7R21_09915</name>
</gene>
<evidence type="ECO:0000313" key="3">
    <source>
        <dbReference type="Proteomes" id="UP000256709"/>
    </source>
</evidence>
<dbReference type="RefSeq" id="WP_216364197.1">
    <property type="nucleotide sequence ID" value="NZ_NBXA01000021.1"/>
</dbReference>
<proteinExistence type="predicted"/>
<dbReference type="InterPro" id="IPR031304">
    <property type="entry name" value="SLT_2"/>
</dbReference>
<dbReference type="AlphaFoldDB" id="A0A3E0VSG0"/>
<dbReference type="Gene3D" id="1.10.530.10">
    <property type="match status" value="1"/>
</dbReference>
<dbReference type="GO" id="GO:0009253">
    <property type="term" value="P:peptidoglycan catabolic process"/>
    <property type="evidence" value="ECO:0007669"/>
    <property type="project" value="TreeGrafter"/>
</dbReference>
<dbReference type="SUPFAM" id="SSF53955">
    <property type="entry name" value="Lysozyme-like"/>
    <property type="match status" value="1"/>
</dbReference>
<organism evidence="2 3">
    <name type="scientific">Subtercola boreus</name>
    <dbReference type="NCBI Taxonomy" id="120213"/>
    <lineage>
        <taxon>Bacteria</taxon>
        <taxon>Bacillati</taxon>
        <taxon>Actinomycetota</taxon>
        <taxon>Actinomycetes</taxon>
        <taxon>Micrococcales</taxon>
        <taxon>Microbacteriaceae</taxon>
        <taxon>Subtercola</taxon>
    </lineage>
</organism>
<dbReference type="CDD" id="cd13399">
    <property type="entry name" value="Slt35-like"/>
    <property type="match status" value="1"/>
</dbReference>
<feature type="domain" description="Transglycosylase SLT" evidence="1">
    <location>
        <begin position="181"/>
        <end position="225"/>
    </location>
</feature>